<feature type="region of interest" description="Disordered" evidence="4">
    <location>
        <begin position="177"/>
        <end position="198"/>
    </location>
</feature>
<dbReference type="PANTHER" id="PTHR40661:SF3">
    <property type="entry name" value="FELS-1 PROPHAGE TRANSCRIPTIONAL REGULATOR"/>
    <property type="match status" value="1"/>
</dbReference>
<protein>
    <submittedName>
        <fullName evidence="6">XRE family transcriptional regulator</fullName>
    </submittedName>
</protein>
<dbReference type="InterPro" id="IPR001387">
    <property type="entry name" value="Cro/C1-type_HTH"/>
</dbReference>
<evidence type="ECO:0000256" key="4">
    <source>
        <dbReference type="SAM" id="MobiDB-lite"/>
    </source>
</evidence>
<dbReference type="PANTHER" id="PTHR40661">
    <property type="match status" value="1"/>
</dbReference>
<keyword evidence="2" id="KW-0238">DNA-binding</keyword>
<name>A0A345CWE6_9GAMM</name>
<dbReference type="SMART" id="SM00530">
    <property type="entry name" value="HTH_XRE"/>
    <property type="match status" value="1"/>
</dbReference>
<evidence type="ECO:0000313" key="7">
    <source>
        <dbReference type="Proteomes" id="UP000264980"/>
    </source>
</evidence>
<dbReference type="GO" id="GO:0003677">
    <property type="term" value="F:DNA binding"/>
    <property type="evidence" value="ECO:0007669"/>
    <property type="project" value="UniProtKB-KW"/>
</dbReference>
<sequence length="198" mass="22384">MATHQNNSLRNGFLYMSDRYVENDEKEAKKTNRFFLEEEINRFRKRLEEAMGGESKTSFAKKCGISDTVIGKYLRGESYPSINKLPAIANACGKSMNWLIIGRDDTQGAVNKTDIRSQVEAEDELTNWWLMIFKSLTDSERKKAINLFQRHGISALLPDIMDVNAAASVESQEILRRRNSTENNSTASQVSTHGKKAG</sequence>
<feature type="domain" description="HTH cro/C1-type" evidence="5">
    <location>
        <begin position="59"/>
        <end position="99"/>
    </location>
</feature>
<dbReference type="Proteomes" id="UP000264980">
    <property type="component" value="Chromosome"/>
</dbReference>
<accession>A0A345CWE6</accession>
<evidence type="ECO:0000256" key="3">
    <source>
        <dbReference type="ARBA" id="ARBA00023163"/>
    </source>
</evidence>
<keyword evidence="3" id="KW-0804">Transcription</keyword>
<evidence type="ECO:0000256" key="1">
    <source>
        <dbReference type="ARBA" id="ARBA00023015"/>
    </source>
</evidence>
<feature type="compositionally biased region" description="Polar residues" evidence="4">
    <location>
        <begin position="181"/>
        <end position="192"/>
    </location>
</feature>
<reference evidence="6 7" key="1">
    <citation type="submission" date="2016-01" db="EMBL/GenBank/DDBJ databases">
        <authorList>
            <person name="Oliw E.H."/>
        </authorList>
    </citation>
    <scope>NUCLEOTIDE SEQUENCE [LARGE SCALE GENOMIC DNA]</scope>
    <source>
        <strain evidence="6 7">MDcuke</strain>
    </source>
</reference>
<dbReference type="InterPro" id="IPR010982">
    <property type="entry name" value="Lambda_DNA-bd_dom_sf"/>
</dbReference>
<evidence type="ECO:0000259" key="5">
    <source>
        <dbReference type="PROSITE" id="PS50943"/>
    </source>
</evidence>
<keyword evidence="1" id="KW-0805">Transcription regulation</keyword>
<proteinExistence type="predicted"/>
<dbReference type="SUPFAM" id="SSF47413">
    <property type="entry name" value="lambda repressor-like DNA-binding domains"/>
    <property type="match status" value="1"/>
</dbReference>
<dbReference type="AlphaFoldDB" id="A0A345CWE6"/>
<evidence type="ECO:0000313" key="6">
    <source>
        <dbReference type="EMBL" id="AXF77763.1"/>
    </source>
</evidence>
<dbReference type="RefSeq" id="WP_233479554.1">
    <property type="nucleotide sequence ID" value="NZ_CP089934.1"/>
</dbReference>
<dbReference type="PROSITE" id="PS50943">
    <property type="entry name" value="HTH_CROC1"/>
    <property type="match status" value="1"/>
</dbReference>
<organism evidence="6 7">
    <name type="scientific">Erwinia tracheiphila</name>
    <dbReference type="NCBI Taxonomy" id="65700"/>
    <lineage>
        <taxon>Bacteria</taxon>
        <taxon>Pseudomonadati</taxon>
        <taxon>Pseudomonadota</taxon>
        <taxon>Gammaproteobacteria</taxon>
        <taxon>Enterobacterales</taxon>
        <taxon>Erwiniaceae</taxon>
        <taxon>Erwinia</taxon>
    </lineage>
</organism>
<dbReference type="Gene3D" id="1.10.260.40">
    <property type="entry name" value="lambda repressor-like DNA-binding domains"/>
    <property type="match status" value="1"/>
</dbReference>
<gene>
    <name evidence="6" type="ORF">AV903_19705</name>
</gene>
<dbReference type="Pfam" id="PF01381">
    <property type="entry name" value="HTH_3"/>
    <property type="match status" value="1"/>
</dbReference>
<dbReference type="CDD" id="cd00093">
    <property type="entry name" value="HTH_XRE"/>
    <property type="match status" value="1"/>
</dbReference>
<evidence type="ECO:0000256" key="2">
    <source>
        <dbReference type="ARBA" id="ARBA00023125"/>
    </source>
</evidence>
<dbReference type="EMBL" id="CP013970">
    <property type="protein sequence ID" value="AXF77763.1"/>
    <property type="molecule type" value="Genomic_DNA"/>
</dbReference>